<dbReference type="EMBL" id="JAIRBM010000003">
    <property type="protein sequence ID" value="MBZ6075533.1"/>
    <property type="molecule type" value="Genomic_DNA"/>
</dbReference>
<organism evidence="1 2">
    <name type="scientific">Microvirga puerhi</name>
    <dbReference type="NCBI Taxonomy" id="2876078"/>
    <lineage>
        <taxon>Bacteria</taxon>
        <taxon>Pseudomonadati</taxon>
        <taxon>Pseudomonadota</taxon>
        <taxon>Alphaproteobacteria</taxon>
        <taxon>Hyphomicrobiales</taxon>
        <taxon>Methylobacteriaceae</taxon>
        <taxon>Microvirga</taxon>
    </lineage>
</organism>
<dbReference type="Proteomes" id="UP000704176">
    <property type="component" value="Unassembled WGS sequence"/>
</dbReference>
<dbReference type="Pfam" id="PF11162">
    <property type="entry name" value="DUF2946"/>
    <property type="match status" value="1"/>
</dbReference>
<accession>A0ABS7VKR8</accession>
<sequence length="126" mass="13040">MTNRASLARWQRAVMTAAIAYALALQALLYSFGGALHAEASLFEGVVCAQTSESSGAHGPAQAHDALCCILSCHVAAASGVPMPDAASLLRPASLSAVVAFLPDESRFVRSFGFLPVGSRAPPRRA</sequence>
<dbReference type="InterPro" id="IPR021333">
    <property type="entry name" value="DUF2946"/>
</dbReference>
<evidence type="ECO:0000313" key="1">
    <source>
        <dbReference type="EMBL" id="MBZ6075533.1"/>
    </source>
</evidence>
<reference evidence="1 2" key="1">
    <citation type="submission" date="2021-09" db="EMBL/GenBank/DDBJ databases">
        <title>The complete genome sequence of a new microorganism.</title>
        <authorList>
            <person name="Zi Z."/>
        </authorList>
    </citation>
    <scope>NUCLEOTIDE SEQUENCE [LARGE SCALE GENOMIC DNA]</scope>
    <source>
        <strain evidence="1 2">WGZ8</strain>
    </source>
</reference>
<comment type="caution">
    <text evidence="1">The sequence shown here is derived from an EMBL/GenBank/DDBJ whole genome shotgun (WGS) entry which is preliminary data.</text>
</comment>
<keyword evidence="2" id="KW-1185">Reference proteome</keyword>
<dbReference type="RefSeq" id="WP_224311605.1">
    <property type="nucleotide sequence ID" value="NZ_JAIRBM010000003.1"/>
</dbReference>
<proteinExistence type="predicted"/>
<evidence type="ECO:0000313" key="2">
    <source>
        <dbReference type="Proteomes" id="UP000704176"/>
    </source>
</evidence>
<gene>
    <name evidence="1" type="ORF">K9B37_04405</name>
</gene>
<protein>
    <submittedName>
        <fullName evidence="1">DUF2946 family protein</fullName>
    </submittedName>
</protein>
<name>A0ABS7VKR8_9HYPH</name>